<dbReference type="RefSeq" id="WP_378252049.1">
    <property type="nucleotide sequence ID" value="NZ_JBHSIT010000001.1"/>
</dbReference>
<accession>A0ABV9TSA3</accession>
<keyword evidence="2" id="KW-1185">Reference proteome</keyword>
<evidence type="ECO:0000313" key="1">
    <source>
        <dbReference type="EMBL" id="MFC4906343.1"/>
    </source>
</evidence>
<proteinExistence type="predicted"/>
<sequence>MATDIHGFFECRMRTDPLDRWRGVLDLRDVYGRRSYPAFGCLFGVCERLGFRPVAGGRGLPLDAAPQTRAAQHEGLHGHTWIGWQELAGIDWDEPSERPDSRVRHYRRRGDGTLELVGTYLWDTAFTDRLDVAANAGGPAAWAERREWTDGGTVYRADRARRRDAVDTAEWAPVWKIMEVLAGVHGPGNVRLVVWFD</sequence>
<name>A0ABV9TSA3_9ACTN</name>
<reference evidence="2" key="1">
    <citation type="journal article" date="2019" name="Int. J. Syst. Evol. Microbiol.">
        <title>The Global Catalogue of Microorganisms (GCM) 10K type strain sequencing project: providing services to taxonomists for standard genome sequencing and annotation.</title>
        <authorList>
            <consortium name="The Broad Institute Genomics Platform"/>
            <consortium name="The Broad Institute Genome Sequencing Center for Infectious Disease"/>
            <person name="Wu L."/>
            <person name="Ma J."/>
        </authorList>
    </citation>
    <scope>NUCLEOTIDE SEQUENCE [LARGE SCALE GENOMIC DNA]</scope>
    <source>
        <strain evidence="2">KLKA75</strain>
    </source>
</reference>
<dbReference type="Proteomes" id="UP001595872">
    <property type="component" value="Unassembled WGS sequence"/>
</dbReference>
<evidence type="ECO:0000313" key="2">
    <source>
        <dbReference type="Proteomes" id="UP001595872"/>
    </source>
</evidence>
<gene>
    <name evidence="1" type="ORF">ACFPCY_03350</name>
</gene>
<protein>
    <submittedName>
        <fullName evidence="1">Uncharacterized protein</fullName>
    </submittedName>
</protein>
<comment type="caution">
    <text evidence="1">The sequence shown here is derived from an EMBL/GenBank/DDBJ whole genome shotgun (WGS) entry which is preliminary data.</text>
</comment>
<dbReference type="EMBL" id="JBHSIT010000001">
    <property type="protein sequence ID" value="MFC4906343.1"/>
    <property type="molecule type" value="Genomic_DNA"/>
</dbReference>
<organism evidence="1 2">
    <name type="scientific">Actinomadura gamaensis</name>
    <dbReference type="NCBI Taxonomy" id="1763541"/>
    <lineage>
        <taxon>Bacteria</taxon>
        <taxon>Bacillati</taxon>
        <taxon>Actinomycetota</taxon>
        <taxon>Actinomycetes</taxon>
        <taxon>Streptosporangiales</taxon>
        <taxon>Thermomonosporaceae</taxon>
        <taxon>Actinomadura</taxon>
    </lineage>
</organism>